<reference evidence="9 10" key="1">
    <citation type="submission" date="2018-06" db="EMBL/GenBank/DDBJ databases">
        <authorList>
            <consortium name="Pathogen Informatics"/>
            <person name="Doyle S."/>
        </authorList>
    </citation>
    <scope>NUCLEOTIDE SEQUENCE [LARGE SCALE GENOMIC DNA]</scope>
    <source>
        <strain evidence="9 10">NCTC13093</strain>
    </source>
</reference>
<dbReference type="InterPro" id="IPR029072">
    <property type="entry name" value="YebC-like"/>
</dbReference>
<proteinExistence type="inferred from homology"/>
<dbReference type="NCBIfam" id="NF009044">
    <property type="entry name" value="PRK12378.1"/>
    <property type="match status" value="1"/>
</dbReference>
<dbReference type="EMBL" id="UAPV01000001">
    <property type="protein sequence ID" value="SPT70787.1"/>
    <property type="molecule type" value="Genomic_DNA"/>
</dbReference>
<evidence type="ECO:0000259" key="7">
    <source>
        <dbReference type="Pfam" id="PF01709"/>
    </source>
</evidence>
<dbReference type="InterPro" id="IPR026564">
    <property type="entry name" value="Transcrip_reg_TACO1-like_dom3"/>
</dbReference>
<sequence>MAGHSKWANIKFRKAAQDAKKGKIFTKLIREITTAARLGGGDEGSNPRLRSAVISALSQNMTRDTIKRAIERGVGGGEGADLETIVYEGYGVGGVAVMVECMTDNRNRTASDVRHGFTKFGGNLGTTGSVNYLFTKRGVINFIPDENGKVCVDEDTAMDIALDAGADDVVSNDDGSIDVYTTPEAFANVVDAFAAKDIKPSNAQVTMTASTETALDAETAVKFLKMIDLLEDYDDVQEVYHNAIIPDDVQLD</sequence>
<dbReference type="NCBIfam" id="TIGR01033">
    <property type="entry name" value="YebC/PmpR family DNA-binding transcriptional regulator"/>
    <property type="match status" value="1"/>
</dbReference>
<comment type="subcellular location">
    <subcellularLocation>
        <location evidence="6">Cytoplasm</location>
    </subcellularLocation>
</comment>
<feature type="domain" description="TACO1/YebC-like N-terminal" evidence="8">
    <location>
        <begin position="5"/>
        <end position="75"/>
    </location>
</feature>
<organism evidence="9 10">
    <name type="scientific">Anaerobiospirillum thomasii</name>
    <dbReference type="NCBI Taxonomy" id="179995"/>
    <lineage>
        <taxon>Bacteria</taxon>
        <taxon>Pseudomonadati</taxon>
        <taxon>Pseudomonadota</taxon>
        <taxon>Gammaproteobacteria</taxon>
        <taxon>Aeromonadales</taxon>
        <taxon>Succinivibrionaceae</taxon>
        <taxon>Anaerobiospirillum</taxon>
    </lineage>
</organism>
<dbReference type="InterPro" id="IPR017856">
    <property type="entry name" value="Integrase-like_N"/>
</dbReference>
<dbReference type="Gene3D" id="3.30.70.980">
    <property type="match status" value="2"/>
</dbReference>
<evidence type="ECO:0000256" key="3">
    <source>
        <dbReference type="ARBA" id="ARBA00023015"/>
    </source>
</evidence>
<dbReference type="RefSeq" id="WP_113744820.1">
    <property type="nucleotide sequence ID" value="NZ_UAPU01000005.1"/>
</dbReference>
<comment type="similarity">
    <text evidence="1 6">Belongs to the TACO1 family.</text>
</comment>
<keyword evidence="2 6" id="KW-0963">Cytoplasm</keyword>
<dbReference type="NCBIfam" id="NF001030">
    <property type="entry name" value="PRK00110.1"/>
    <property type="match status" value="1"/>
</dbReference>
<dbReference type="GO" id="GO:0005829">
    <property type="term" value="C:cytosol"/>
    <property type="evidence" value="ECO:0007669"/>
    <property type="project" value="TreeGrafter"/>
</dbReference>
<evidence type="ECO:0000313" key="10">
    <source>
        <dbReference type="Proteomes" id="UP000250086"/>
    </source>
</evidence>
<dbReference type="PANTHER" id="PTHR12532:SF6">
    <property type="entry name" value="TRANSCRIPTIONAL REGULATORY PROTEIN YEBC-RELATED"/>
    <property type="match status" value="1"/>
</dbReference>
<accession>A0A2X0V1D7</accession>
<dbReference type="GO" id="GO:0006355">
    <property type="term" value="P:regulation of DNA-templated transcription"/>
    <property type="evidence" value="ECO:0007669"/>
    <property type="project" value="UniProtKB-UniRule"/>
</dbReference>
<protein>
    <recommendedName>
        <fullName evidence="6">Probable transcriptional regulatory protein NCTC13093_02211</fullName>
    </recommendedName>
</protein>
<dbReference type="InterPro" id="IPR002876">
    <property type="entry name" value="Transcrip_reg_TACO1-like"/>
</dbReference>
<dbReference type="OrthoDB" id="9781053at2"/>
<evidence type="ECO:0000256" key="1">
    <source>
        <dbReference type="ARBA" id="ARBA00008724"/>
    </source>
</evidence>
<keyword evidence="10" id="KW-1185">Reference proteome</keyword>
<evidence type="ECO:0000256" key="4">
    <source>
        <dbReference type="ARBA" id="ARBA00023125"/>
    </source>
</evidence>
<dbReference type="InterPro" id="IPR049083">
    <property type="entry name" value="TACO1_YebC_N"/>
</dbReference>
<dbReference type="Proteomes" id="UP000250086">
    <property type="component" value="Unassembled WGS sequence"/>
</dbReference>
<keyword evidence="4 6" id="KW-0238">DNA-binding</keyword>
<dbReference type="FunFam" id="3.30.70.980:FF:000002">
    <property type="entry name" value="Probable transcriptional regulatory protein YebC"/>
    <property type="match status" value="1"/>
</dbReference>
<dbReference type="Gene3D" id="1.10.10.200">
    <property type="match status" value="1"/>
</dbReference>
<evidence type="ECO:0000256" key="2">
    <source>
        <dbReference type="ARBA" id="ARBA00022490"/>
    </source>
</evidence>
<dbReference type="GO" id="GO:0003677">
    <property type="term" value="F:DNA binding"/>
    <property type="evidence" value="ECO:0007669"/>
    <property type="project" value="UniProtKB-UniRule"/>
</dbReference>
<keyword evidence="3 6" id="KW-0805">Transcription regulation</keyword>
<dbReference type="AlphaFoldDB" id="A0A2X0V1D7"/>
<dbReference type="FunFam" id="1.10.10.200:FF:000001">
    <property type="entry name" value="Probable transcriptional regulatory protein YebC"/>
    <property type="match status" value="1"/>
</dbReference>
<dbReference type="SUPFAM" id="SSF75625">
    <property type="entry name" value="YebC-like"/>
    <property type="match status" value="1"/>
</dbReference>
<name>A0A2X0V1D7_9GAMM</name>
<dbReference type="Pfam" id="PF20772">
    <property type="entry name" value="TACO1_YebC_N"/>
    <property type="match status" value="1"/>
</dbReference>
<evidence type="ECO:0000313" key="9">
    <source>
        <dbReference type="EMBL" id="SPT70787.1"/>
    </source>
</evidence>
<evidence type="ECO:0000256" key="6">
    <source>
        <dbReference type="HAMAP-Rule" id="MF_00693"/>
    </source>
</evidence>
<keyword evidence="5 6" id="KW-0804">Transcription</keyword>
<evidence type="ECO:0000259" key="8">
    <source>
        <dbReference type="Pfam" id="PF20772"/>
    </source>
</evidence>
<dbReference type="Pfam" id="PF01709">
    <property type="entry name" value="Transcrip_reg"/>
    <property type="match status" value="1"/>
</dbReference>
<dbReference type="HAMAP" id="MF_00693">
    <property type="entry name" value="Transcrip_reg_TACO1"/>
    <property type="match status" value="1"/>
</dbReference>
<dbReference type="InterPro" id="IPR048300">
    <property type="entry name" value="TACO1_YebC-like_2nd/3rd_dom"/>
</dbReference>
<evidence type="ECO:0000256" key="5">
    <source>
        <dbReference type="ARBA" id="ARBA00023163"/>
    </source>
</evidence>
<feature type="domain" description="TACO1/YebC-like second and third" evidence="7">
    <location>
        <begin position="83"/>
        <end position="243"/>
    </location>
</feature>
<dbReference type="PANTHER" id="PTHR12532">
    <property type="entry name" value="TRANSLATIONAL ACTIVATOR OF CYTOCHROME C OXIDASE 1"/>
    <property type="match status" value="1"/>
</dbReference>
<gene>
    <name evidence="9" type="primary">yebC</name>
    <name evidence="9" type="ORF">NCTC13093_02211</name>
</gene>